<keyword evidence="2" id="KW-1185">Reference proteome</keyword>
<protein>
    <submittedName>
        <fullName evidence="1">Uncharacterized protein</fullName>
    </submittedName>
</protein>
<evidence type="ECO:0000313" key="2">
    <source>
        <dbReference type="Proteomes" id="UP000076962"/>
    </source>
</evidence>
<dbReference type="EMBL" id="LUTY01002639">
    <property type="protein sequence ID" value="OAD19855.1"/>
    <property type="molecule type" value="Genomic_DNA"/>
</dbReference>
<reference evidence="1 2" key="1">
    <citation type="submission" date="2016-05" db="EMBL/GenBank/DDBJ databases">
        <title>Single-cell genome of chain-forming Candidatus Thiomargarita nelsonii and comparison to other large sulfur-oxidizing bacteria.</title>
        <authorList>
            <person name="Winkel M."/>
            <person name="Salman V."/>
            <person name="Woyke T."/>
            <person name="Schulz-Vogt H."/>
            <person name="Richter M."/>
            <person name="Flood B."/>
            <person name="Bailey J."/>
            <person name="Amann R."/>
            <person name="Mussmann M."/>
        </authorList>
    </citation>
    <scope>NUCLEOTIDE SEQUENCE [LARGE SCALE GENOMIC DNA]</scope>
    <source>
        <strain evidence="1 2">THI036</strain>
    </source>
</reference>
<comment type="caution">
    <text evidence="1">The sequence shown here is derived from an EMBL/GenBank/DDBJ whole genome shotgun (WGS) entry which is preliminary data.</text>
</comment>
<dbReference type="AlphaFoldDB" id="A0A176RVW1"/>
<accession>A0A176RVW1</accession>
<gene>
    <name evidence="1" type="ORF">THIOM_004485</name>
</gene>
<proteinExistence type="predicted"/>
<name>A0A176RVW1_9GAMM</name>
<evidence type="ECO:0000313" key="1">
    <source>
        <dbReference type="EMBL" id="OAD19855.1"/>
    </source>
</evidence>
<sequence length="66" mass="7612">MISRIDIRHFCRTGSVSTTVSFFVTNFHLSKRLGLRKNWGSPLTVITNSIANNQDFFNMLTHLECH</sequence>
<organism evidence="1 2">
    <name type="scientific">Candidatus Thiomargarita nelsonii</name>
    <dbReference type="NCBI Taxonomy" id="1003181"/>
    <lineage>
        <taxon>Bacteria</taxon>
        <taxon>Pseudomonadati</taxon>
        <taxon>Pseudomonadota</taxon>
        <taxon>Gammaproteobacteria</taxon>
        <taxon>Thiotrichales</taxon>
        <taxon>Thiotrichaceae</taxon>
        <taxon>Thiomargarita</taxon>
    </lineage>
</organism>
<dbReference type="Proteomes" id="UP000076962">
    <property type="component" value="Unassembled WGS sequence"/>
</dbReference>